<dbReference type="InterPro" id="IPR036852">
    <property type="entry name" value="Peptidase_S8/S53_dom_sf"/>
</dbReference>
<dbReference type="InterPro" id="IPR015500">
    <property type="entry name" value="Peptidase_S8_subtilisin-rel"/>
</dbReference>
<reference evidence="9 10" key="1">
    <citation type="journal article" date="2004" name="Proc. Natl. Acad. Sci. U.S.A.">
        <title>Genomic plasticity of the causative agent of melioidosis, Burkholderia pseudomallei.</title>
        <authorList>
            <person name="Holden M.T.G."/>
            <person name="Titball R.W."/>
            <person name="Peacock S.J."/>
            <person name="Cerdeno-Tarraga A.M."/>
            <person name="Atkins T."/>
            <person name="Crossman L.C."/>
            <person name="Pitt T."/>
            <person name="Churcher C."/>
            <person name="Mungall K."/>
            <person name="Bentley S.D."/>
            <person name="Sebaihia M."/>
            <person name="Thomson N.R."/>
            <person name="Bason N."/>
            <person name="Beacham I.R."/>
            <person name="Brooks K."/>
            <person name="Brown K.A."/>
            <person name="Brown N.F."/>
            <person name="Challis G.L."/>
            <person name="Cherevach I."/>
            <person name="Chillingworth T."/>
            <person name="Cronin A."/>
            <person name="Crosset B."/>
            <person name="Davis P."/>
            <person name="DeShazer D."/>
            <person name="Feltwell T."/>
            <person name="Fraser A."/>
            <person name="Hance Z."/>
            <person name="Hauser H."/>
            <person name="Holroyd S."/>
            <person name="Jagels K."/>
            <person name="Keith K.E."/>
            <person name="Maddison M."/>
            <person name="Moule S."/>
            <person name="Price C."/>
            <person name="Quail M.A."/>
            <person name="Rabbinowitsch E."/>
            <person name="Rutherford K."/>
            <person name="Sanders M."/>
            <person name="Simmonds M."/>
            <person name="Songsivilai S."/>
            <person name="Stevens K."/>
            <person name="Tumapa S."/>
            <person name="Vesaratchavest M."/>
            <person name="Whitehead S."/>
            <person name="Yeats C."/>
            <person name="Barrell B.G."/>
            <person name="Oyston P.C.F."/>
            <person name="Parkhill J."/>
        </authorList>
    </citation>
    <scope>NUCLEOTIDE SEQUENCE [LARGE SCALE GENOMIC DNA]</scope>
    <source>
        <strain evidence="9 10">K96243</strain>
    </source>
</reference>
<evidence type="ECO:0000256" key="6">
    <source>
        <dbReference type="SAM" id="Coils"/>
    </source>
</evidence>
<evidence type="ECO:0000313" key="10">
    <source>
        <dbReference type="Proteomes" id="UP000000605"/>
    </source>
</evidence>
<dbReference type="STRING" id="272560.BPSL0574"/>
<evidence type="ECO:0000256" key="2">
    <source>
        <dbReference type="ARBA" id="ARBA00022670"/>
    </source>
</evidence>
<accession>Q63XG5</accession>
<feature type="active site" description="Charge relay system" evidence="5">
    <location>
        <position position="412"/>
    </location>
</feature>
<evidence type="ECO:0000259" key="8">
    <source>
        <dbReference type="Pfam" id="PF00082"/>
    </source>
</evidence>
<dbReference type="InterPro" id="IPR050131">
    <property type="entry name" value="Peptidase_S8_subtilisin-like"/>
</dbReference>
<protein>
    <submittedName>
        <fullName evidence="9">Subtilase family protein</fullName>
    </submittedName>
</protein>
<feature type="coiled-coil region" evidence="6">
    <location>
        <begin position="532"/>
        <end position="564"/>
    </location>
</feature>
<dbReference type="PROSITE" id="PS00138">
    <property type="entry name" value="SUBTILASE_SER"/>
    <property type="match status" value="1"/>
</dbReference>
<dbReference type="GO" id="GO:0006508">
    <property type="term" value="P:proteolysis"/>
    <property type="evidence" value="ECO:0007669"/>
    <property type="project" value="UniProtKB-KW"/>
</dbReference>
<evidence type="ECO:0000256" key="4">
    <source>
        <dbReference type="ARBA" id="ARBA00022825"/>
    </source>
</evidence>
<keyword evidence="6" id="KW-0175">Coiled coil</keyword>
<evidence type="ECO:0000256" key="5">
    <source>
        <dbReference type="PROSITE-ProRule" id="PRU01240"/>
    </source>
</evidence>
<evidence type="ECO:0000256" key="7">
    <source>
        <dbReference type="SAM" id="MobiDB-lite"/>
    </source>
</evidence>
<dbReference type="EMBL" id="BX571965">
    <property type="protein sequence ID" value="CAH34564.1"/>
    <property type="molecule type" value="Genomic_DNA"/>
</dbReference>
<feature type="region of interest" description="Disordered" evidence="7">
    <location>
        <begin position="117"/>
        <end position="147"/>
    </location>
</feature>
<evidence type="ECO:0000256" key="1">
    <source>
        <dbReference type="ARBA" id="ARBA00011073"/>
    </source>
</evidence>
<keyword evidence="4 5" id="KW-0720">Serine protease</keyword>
<keyword evidence="3 5" id="KW-0378">Hydrolase</keyword>
<dbReference type="InterPro" id="IPR023828">
    <property type="entry name" value="Peptidase_S8_Ser-AS"/>
</dbReference>
<evidence type="ECO:0000313" key="9">
    <source>
        <dbReference type="EMBL" id="CAH34564.1"/>
    </source>
</evidence>
<dbReference type="PRINTS" id="PR00723">
    <property type="entry name" value="SUBTILISIN"/>
</dbReference>
<keyword evidence="10" id="KW-1185">Reference proteome</keyword>
<dbReference type="PANTHER" id="PTHR43806:SF11">
    <property type="entry name" value="CEREVISIN-RELATED"/>
    <property type="match status" value="1"/>
</dbReference>
<proteinExistence type="inferred from homology"/>
<feature type="active site" description="Charge relay system" evidence="5">
    <location>
        <position position="177"/>
    </location>
</feature>
<dbReference type="KEGG" id="bps:BPSL0574"/>
<dbReference type="eggNOG" id="COG1404">
    <property type="taxonomic scope" value="Bacteria"/>
</dbReference>
<sequence length="578" mass="62941">MADLNEMKLLIRLPNQHVLNFRSPTRRSAADLIGITGGKVEALFPDTSVQFVGGQNDWVVFQPDTVEDIHPWDRAHKQALSIVNSASGVGDVYVEPNIIHKRTLDSSDAGVRSSITPLSAQEDVTLAPPYPPTESLNPNYPPSEGASFSPAWHLQKAGFPRAWQTTKGEGIRIAHLDIGWWPNHYSAPLKVRKDLGYNFVEGNSNTVDPGVGPNKGHGTATLALLAGNAVSLCGKAGQSEGDQVYRGFIGGAPSAEIVPVRIAGVDGSVVYLYGETMARGLAYAINPGDGRRCDVVSLSHGGLPMKSWAHAVNMLYDAGVVVVAAAGDSYWAVLTDIATHFTVYPSAFYRVVTSTGVTFDDGPYKRDRLGVMQGCWGPDKVMKKAVGAYTPNVPWMCYNTKYGWDMNGAGTSASTPQMAAACALWLAKYGSVFPNDWRRVAACRAALGRSVADAEKDFSEIGLGRLDVSAMIEQTLADEVKHLCDENRLQNIDPDDVSFPFLRLLFGLAPPGNGIEEMYEVEALQIFYQTTNERLFRAVEDYENERLQSNEDLSELRAQFLQEKGMSDALRGYLTSHA</sequence>
<comment type="similarity">
    <text evidence="1 5">Belongs to the peptidase S8 family.</text>
</comment>
<keyword evidence="2 5" id="KW-0645">Protease</keyword>
<dbReference type="Pfam" id="PF00082">
    <property type="entry name" value="Peptidase_S8"/>
    <property type="match status" value="1"/>
</dbReference>
<name>Q63XG5_BURPS</name>
<evidence type="ECO:0000256" key="3">
    <source>
        <dbReference type="ARBA" id="ARBA00022801"/>
    </source>
</evidence>
<dbReference type="RefSeq" id="WP_009936284.1">
    <property type="nucleotide sequence ID" value="NC_006350.1"/>
</dbReference>
<dbReference type="PANTHER" id="PTHR43806">
    <property type="entry name" value="PEPTIDASE S8"/>
    <property type="match status" value="1"/>
</dbReference>
<feature type="active site" description="Charge relay system" evidence="5">
    <location>
        <position position="217"/>
    </location>
</feature>
<dbReference type="SUPFAM" id="SSF52743">
    <property type="entry name" value="Subtilisin-like"/>
    <property type="match status" value="1"/>
</dbReference>
<dbReference type="AlphaFoldDB" id="Q63XG5"/>
<organism evidence="9 10">
    <name type="scientific">Burkholderia pseudomallei (strain K96243)</name>
    <dbReference type="NCBI Taxonomy" id="272560"/>
    <lineage>
        <taxon>Bacteria</taxon>
        <taxon>Pseudomonadati</taxon>
        <taxon>Pseudomonadota</taxon>
        <taxon>Betaproteobacteria</taxon>
        <taxon>Burkholderiales</taxon>
        <taxon>Burkholderiaceae</taxon>
        <taxon>Burkholderia</taxon>
        <taxon>pseudomallei group</taxon>
    </lineage>
</organism>
<dbReference type="Gene3D" id="3.40.50.200">
    <property type="entry name" value="Peptidase S8/S53 domain"/>
    <property type="match status" value="1"/>
</dbReference>
<feature type="domain" description="Peptidase S8/S53" evidence="8">
    <location>
        <begin position="168"/>
        <end position="440"/>
    </location>
</feature>
<dbReference type="CDD" id="cd00306">
    <property type="entry name" value="Peptidases_S8_S53"/>
    <property type="match status" value="1"/>
</dbReference>
<gene>
    <name evidence="9" type="ordered locus">BPSL0574</name>
</gene>
<dbReference type="InterPro" id="IPR000209">
    <property type="entry name" value="Peptidase_S8/S53_dom"/>
</dbReference>
<dbReference type="PROSITE" id="PS51892">
    <property type="entry name" value="SUBTILASE"/>
    <property type="match status" value="1"/>
</dbReference>
<dbReference type="Proteomes" id="UP000000605">
    <property type="component" value="Chromosome 1"/>
</dbReference>
<dbReference type="GO" id="GO:0004252">
    <property type="term" value="F:serine-type endopeptidase activity"/>
    <property type="evidence" value="ECO:0007669"/>
    <property type="project" value="UniProtKB-UniRule"/>
</dbReference>
<dbReference type="PATRIC" id="fig|272560.51.peg.1074"/>